<keyword evidence="1" id="KW-1133">Transmembrane helix</keyword>
<evidence type="ECO:0000256" key="1">
    <source>
        <dbReference type="SAM" id="Phobius"/>
    </source>
</evidence>
<organism evidence="2">
    <name type="scientific">uncultured marine phage</name>
    <dbReference type="NCBI Taxonomy" id="707152"/>
    <lineage>
        <taxon>Viruses</taxon>
        <taxon>environmental samples</taxon>
    </lineage>
</organism>
<name>A0A8D9CC09_9VIRU</name>
<protein>
    <submittedName>
        <fullName evidence="2">Uncharacterized protein</fullName>
    </submittedName>
</protein>
<dbReference type="EMBL" id="OU342829">
    <property type="protein sequence ID" value="CAG7581181.1"/>
    <property type="molecule type" value="Genomic_DNA"/>
</dbReference>
<keyword evidence="1" id="KW-0812">Transmembrane</keyword>
<evidence type="ECO:0000313" key="2">
    <source>
        <dbReference type="EMBL" id="CAG7581181.1"/>
    </source>
</evidence>
<reference evidence="2" key="1">
    <citation type="submission" date="2021-06" db="EMBL/GenBank/DDBJ databases">
        <authorList>
            <person name="Gannon L."/>
            <person name="Redgwell R T."/>
            <person name="Michniewski S."/>
            <person name="Harrison D C."/>
            <person name="Millard A."/>
        </authorList>
    </citation>
    <scope>NUCLEOTIDE SEQUENCE</scope>
</reference>
<accession>A0A8D9CC09</accession>
<feature type="transmembrane region" description="Helical" evidence="1">
    <location>
        <begin position="7"/>
        <end position="28"/>
    </location>
</feature>
<keyword evidence="1" id="KW-0472">Membrane</keyword>
<sequence>MKLFKQILVFIFTIIPVILLINIFIYLYEQITDKRDIVCRGEGSGGRHNWIYWNANLISKKYPNMNGTLRNHVRKCSNCEVQHKWHRWSGLGGEGLWERSYHELSYDKEDVDIEIFTIEELQQQKRKEDIQNLKSNKRGKRLDKLLNK</sequence>
<gene>
    <name evidence="2" type="ORF">SLAVMIC_00714</name>
</gene>
<proteinExistence type="predicted"/>